<evidence type="ECO:0000256" key="1">
    <source>
        <dbReference type="SAM" id="SignalP"/>
    </source>
</evidence>
<dbReference type="InterPro" id="IPR025245">
    <property type="entry name" value="DUF4197"/>
</dbReference>
<gene>
    <name evidence="2" type="ORF">J0X19_00960</name>
</gene>
<keyword evidence="3" id="KW-1185">Reference proteome</keyword>
<comment type="caution">
    <text evidence="2">The sequence shown here is derived from an EMBL/GenBank/DDBJ whole genome shotgun (WGS) entry which is preliminary data.</text>
</comment>
<dbReference type="AlphaFoldDB" id="A0A939J8Y7"/>
<evidence type="ECO:0000313" key="3">
    <source>
        <dbReference type="Proteomes" id="UP000664144"/>
    </source>
</evidence>
<dbReference type="RefSeq" id="WP_206980009.1">
    <property type="nucleotide sequence ID" value="NZ_JAFLQZ010000001.1"/>
</dbReference>
<feature type="chain" id="PRO_5037067669" evidence="1">
    <location>
        <begin position="24"/>
        <end position="276"/>
    </location>
</feature>
<keyword evidence="1" id="KW-0732">Signal</keyword>
<evidence type="ECO:0000313" key="2">
    <source>
        <dbReference type="EMBL" id="MBO0356501.1"/>
    </source>
</evidence>
<dbReference type="Pfam" id="PF13852">
    <property type="entry name" value="DUF4197"/>
    <property type="match status" value="1"/>
</dbReference>
<reference evidence="2" key="1">
    <citation type="submission" date="2021-03" db="EMBL/GenBank/DDBJ databases">
        <authorList>
            <person name="Kim M.K."/>
        </authorList>
    </citation>
    <scope>NUCLEOTIDE SEQUENCE</scope>
    <source>
        <strain evidence="2">BT186</strain>
    </source>
</reference>
<proteinExistence type="predicted"/>
<organism evidence="2 3">
    <name type="scientific">Hymenobacter telluris</name>
    <dbReference type="NCBI Taxonomy" id="2816474"/>
    <lineage>
        <taxon>Bacteria</taxon>
        <taxon>Pseudomonadati</taxon>
        <taxon>Bacteroidota</taxon>
        <taxon>Cytophagia</taxon>
        <taxon>Cytophagales</taxon>
        <taxon>Hymenobacteraceae</taxon>
        <taxon>Hymenobacter</taxon>
    </lineage>
</organism>
<sequence>MSTFRILTLALTLGMATPLAVQAQTKTTAKKTTTTTKKATTTTAKKPAAKTTTTTKTTTAKTAVAAAAAAVVKTPLTDAEANNGLKEALTQSINRSIEQASATDGFNANTDIRIPFPPEAELVAATMRKLRLGALVDNFEVALNRSAESAAKEAAPIFLGAVQNISFQDALGLATSKEEDAATTFLYGKTADQLKTAFQPIIQQSLEQTGATKLYAEMVARYNKIPLVTKLEPQLTPYASQKTVDGLFTLVAAEEAKIRANPAARGSELLKRVFGK</sequence>
<dbReference type="Proteomes" id="UP000664144">
    <property type="component" value="Unassembled WGS sequence"/>
</dbReference>
<feature type="signal peptide" evidence="1">
    <location>
        <begin position="1"/>
        <end position="23"/>
    </location>
</feature>
<accession>A0A939J8Y7</accession>
<name>A0A939J8Y7_9BACT</name>
<dbReference type="EMBL" id="JAFLQZ010000001">
    <property type="protein sequence ID" value="MBO0356501.1"/>
    <property type="molecule type" value="Genomic_DNA"/>
</dbReference>
<protein>
    <submittedName>
        <fullName evidence="2">DUF4197 domain-containing protein</fullName>
    </submittedName>
</protein>